<dbReference type="EMBL" id="CAMXCT010005138">
    <property type="protein sequence ID" value="CAI4011549.1"/>
    <property type="molecule type" value="Genomic_DNA"/>
</dbReference>
<protein>
    <submittedName>
        <fullName evidence="6">Ankyrin-2 (ANK-2) (Ankyrin-B) (Brain ankyrin) (Non-erythroid ankyrin)</fullName>
    </submittedName>
</protein>
<reference evidence="6 7" key="2">
    <citation type="submission" date="2024-05" db="EMBL/GenBank/DDBJ databases">
        <authorList>
            <person name="Chen Y."/>
            <person name="Shah S."/>
            <person name="Dougan E. K."/>
            <person name="Thang M."/>
            <person name="Chan C."/>
        </authorList>
    </citation>
    <scope>NUCLEOTIDE SEQUENCE [LARGE SCALE GENOMIC DNA]</scope>
</reference>
<dbReference type="PROSITE" id="PS50088">
    <property type="entry name" value="ANK_REPEAT"/>
    <property type="match status" value="3"/>
</dbReference>
<organism evidence="5">
    <name type="scientific">Cladocopium goreaui</name>
    <dbReference type="NCBI Taxonomy" id="2562237"/>
    <lineage>
        <taxon>Eukaryota</taxon>
        <taxon>Sar</taxon>
        <taxon>Alveolata</taxon>
        <taxon>Dinophyceae</taxon>
        <taxon>Suessiales</taxon>
        <taxon>Symbiodiniaceae</taxon>
        <taxon>Cladocopium</taxon>
    </lineage>
</organism>
<dbReference type="PROSITE" id="PS50297">
    <property type="entry name" value="ANK_REP_REGION"/>
    <property type="match status" value="3"/>
</dbReference>
<accession>A0A9P1GIJ2</accession>
<proteinExistence type="predicted"/>
<feature type="repeat" description="ANK" evidence="3">
    <location>
        <begin position="101"/>
        <end position="133"/>
    </location>
</feature>
<dbReference type="Proteomes" id="UP001152797">
    <property type="component" value="Unassembled WGS sequence"/>
</dbReference>
<evidence type="ECO:0000313" key="5">
    <source>
        <dbReference type="EMBL" id="CAI4011549.1"/>
    </source>
</evidence>
<dbReference type="InterPro" id="IPR036770">
    <property type="entry name" value="Ankyrin_rpt-contain_sf"/>
</dbReference>
<dbReference type="SMART" id="SM00248">
    <property type="entry name" value="ANK"/>
    <property type="match status" value="6"/>
</dbReference>
<dbReference type="PANTHER" id="PTHR24171">
    <property type="entry name" value="ANKYRIN REPEAT DOMAIN-CONTAINING PROTEIN 39-RELATED"/>
    <property type="match status" value="1"/>
</dbReference>
<reference evidence="5" key="1">
    <citation type="submission" date="2022-10" db="EMBL/GenBank/DDBJ databases">
        <authorList>
            <person name="Chen Y."/>
            <person name="Dougan E. K."/>
            <person name="Chan C."/>
            <person name="Rhodes N."/>
            <person name="Thang M."/>
        </authorList>
    </citation>
    <scope>NUCLEOTIDE SEQUENCE</scope>
</reference>
<evidence type="ECO:0000313" key="7">
    <source>
        <dbReference type="Proteomes" id="UP001152797"/>
    </source>
</evidence>
<keyword evidence="7" id="KW-1185">Reference proteome</keyword>
<sequence>MQVLCGNGDMVDVLCEDEPQALHRMLTTSRLLLHEAVSQEVLDQLKDSTSTNGMLSDEEFAEDADKETLQEDVGSPEPEPSEKSDDNGLPEAESIEYSLHLGATPLFLASLAGHIGVVQILLQAQAQVDSCLQLQERCCCGTARTDFCNIHDGMTPMTPLIAAVQQIHIPIVQCLLQALAQINGTIPQGTTPLHFAAQTGNTDLVQLLCQHMANVRSTSHTGEFPLMAAARESFTDIIQILLTYRADVNQSKTDSVQDTALTMAAEFGLCSVAHELCKARADVNKARMATSEGAAATAMLIAAENGHSAMVDLLGVFKADPNKVTSDGLTSMAV</sequence>
<feature type="repeat" description="ANK" evidence="3">
    <location>
        <begin position="221"/>
        <end position="253"/>
    </location>
</feature>
<dbReference type="EMBL" id="CAMXCT020005138">
    <property type="protein sequence ID" value="CAL1164924.1"/>
    <property type="molecule type" value="Genomic_DNA"/>
</dbReference>
<keyword evidence="2 3" id="KW-0040">ANK repeat</keyword>
<dbReference type="InterPro" id="IPR002110">
    <property type="entry name" value="Ankyrin_rpt"/>
</dbReference>
<dbReference type="SUPFAM" id="SSF48403">
    <property type="entry name" value="Ankyrin repeat"/>
    <property type="match status" value="1"/>
</dbReference>
<evidence type="ECO:0000256" key="2">
    <source>
        <dbReference type="ARBA" id="ARBA00023043"/>
    </source>
</evidence>
<gene>
    <name evidence="5" type="ORF">C1SCF055_LOCUS36699</name>
</gene>
<evidence type="ECO:0000313" key="6">
    <source>
        <dbReference type="EMBL" id="CAL4798861.1"/>
    </source>
</evidence>
<comment type="caution">
    <text evidence="5">The sequence shown here is derived from an EMBL/GenBank/DDBJ whole genome shotgun (WGS) entry which is preliminary data.</text>
</comment>
<dbReference type="Pfam" id="PF12796">
    <property type="entry name" value="Ank_2"/>
    <property type="match status" value="1"/>
</dbReference>
<dbReference type="AlphaFoldDB" id="A0A9P1GIJ2"/>
<dbReference type="OrthoDB" id="426293at2759"/>
<evidence type="ECO:0000256" key="1">
    <source>
        <dbReference type="ARBA" id="ARBA00022737"/>
    </source>
</evidence>
<dbReference type="PRINTS" id="PR01415">
    <property type="entry name" value="ANKYRIN"/>
</dbReference>
<feature type="region of interest" description="Disordered" evidence="4">
    <location>
        <begin position="48"/>
        <end position="89"/>
    </location>
</feature>
<name>A0A9P1GIJ2_9DINO</name>
<dbReference type="Gene3D" id="1.25.40.20">
    <property type="entry name" value="Ankyrin repeat-containing domain"/>
    <property type="match status" value="2"/>
</dbReference>
<feature type="non-terminal residue" evidence="5">
    <location>
        <position position="1"/>
    </location>
</feature>
<dbReference type="Pfam" id="PF00023">
    <property type="entry name" value="Ank"/>
    <property type="match status" value="2"/>
</dbReference>
<dbReference type="EMBL" id="CAMXCT030005138">
    <property type="protein sequence ID" value="CAL4798861.1"/>
    <property type="molecule type" value="Genomic_DNA"/>
</dbReference>
<evidence type="ECO:0000256" key="4">
    <source>
        <dbReference type="SAM" id="MobiDB-lite"/>
    </source>
</evidence>
<feature type="compositionally biased region" description="Acidic residues" evidence="4">
    <location>
        <begin position="56"/>
        <end position="65"/>
    </location>
</feature>
<feature type="repeat" description="ANK" evidence="3">
    <location>
        <begin position="188"/>
        <end position="220"/>
    </location>
</feature>
<evidence type="ECO:0000256" key="3">
    <source>
        <dbReference type="PROSITE-ProRule" id="PRU00023"/>
    </source>
</evidence>
<keyword evidence="1" id="KW-0677">Repeat</keyword>